<organism evidence="1 2">
    <name type="scientific">Ambrosia artemisiifolia</name>
    <name type="common">Common ragweed</name>
    <dbReference type="NCBI Taxonomy" id="4212"/>
    <lineage>
        <taxon>Eukaryota</taxon>
        <taxon>Viridiplantae</taxon>
        <taxon>Streptophyta</taxon>
        <taxon>Embryophyta</taxon>
        <taxon>Tracheophyta</taxon>
        <taxon>Spermatophyta</taxon>
        <taxon>Magnoliopsida</taxon>
        <taxon>eudicotyledons</taxon>
        <taxon>Gunneridae</taxon>
        <taxon>Pentapetalae</taxon>
        <taxon>asterids</taxon>
        <taxon>campanulids</taxon>
        <taxon>Asterales</taxon>
        <taxon>Asteraceae</taxon>
        <taxon>Asteroideae</taxon>
        <taxon>Heliantheae alliance</taxon>
        <taxon>Heliantheae</taxon>
        <taxon>Ambrosia</taxon>
    </lineage>
</organism>
<feature type="non-terminal residue" evidence="1">
    <location>
        <position position="1"/>
    </location>
</feature>
<evidence type="ECO:0000313" key="1">
    <source>
        <dbReference type="EMBL" id="KAI7731671.1"/>
    </source>
</evidence>
<proteinExistence type="predicted"/>
<keyword evidence="2" id="KW-1185">Reference proteome</keyword>
<reference evidence="1" key="1">
    <citation type="submission" date="2022-06" db="EMBL/GenBank/DDBJ databases">
        <title>Uncovering the hologenomic basis of an extraordinary plant invasion.</title>
        <authorList>
            <person name="Bieker V.C."/>
            <person name="Martin M.D."/>
            <person name="Gilbert T."/>
            <person name="Hodgins K."/>
            <person name="Battlay P."/>
            <person name="Petersen B."/>
            <person name="Wilson J."/>
        </authorList>
    </citation>
    <scope>NUCLEOTIDE SEQUENCE</scope>
    <source>
        <strain evidence="1">AA19_3_7</strain>
        <tissue evidence="1">Leaf</tissue>
    </source>
</reference>
<evidence type="ECO:0000313" key="2">
    <source>
        <dbReference type="Proteomes" id="UP001206925"/>
    </source>
</evidence>
<protein>
    <submittedName>
        <fullName evidence="1">Uncharacterized protein</fullName>
    </submittedName>
</protein>
<gene>
    <name evidence="1" type="ORF">M8C21_007198</name>
</gene>
<dbReference type="AlphaFoldDB" id="A0AAD5BXT2"/>
<accession>A0AAD5BXT2</accession>
<comment type="caution">
    <text evidence="1">The sequence shown here is derived from an EMBL/GenBank/DDBJ whole genome shotgun (WGS) entry which is preliminary data.</text>
</comment>
<sequence>MGGEISPKRFLHVVATFCFPELPAFPLHNSHSHKPIPFSHLLPLRTLTAITVTDLLPPSLPIIRLLFCTLTPVSFCSVTSPDYTGGHHRGFCLKWLLLRMMVSKWWCDIGVLMASWCWYEVGGYCALGCWWEQPSIPVSIGFSEGRQFLQGWIHKVLKCLLTYFVASLARRSSHCTGLSYLHNHGHITTFSVDCCNTDLPKTLSIHADGLILAFFMMRFEHVGSRRNARVIINWIESIVISVLLGHIKDLSHTFGGLHFVTGNANFCHHMKMNVDNTKPKPVVILF</sequence>
<dbReference type="EMBL" id="JAMZMK010010407">
    <property type="protein sequence ID" value="KAI7731671.1"/>
    <property type="molecule type" value="Genomic_DNA"/>
</dbReference>
<dbReference type="Proteomes" id="UP001206925">
    <property type="component" value="Unassembled WGS sequence"/>
</dbReference>
<name>A0AAD5BXT2_AMBAR</name>